<reference evidence="3" key="1">
    <citation type="submission" date="2016-10" db="EMBL/GenBank/DDBJ databases">
        <authorList>
            <person name="Varghese N."/>
            <person name="Submissions S."/>
        </authorList>
    </citation>
    <scope>NUCLEOTIDE SEQUENCE [LARGE SCALE GENOMIC DNA]</scope>
    <source>
        <strain evidence="3">DSM 173</strain>
    </source>
</reference>
<evidence type="ECO:0000313" key="3">
    <source>
        <dbReference type="Proteomes" id="UP000198672"/>
    </source>
</evidence>
<evidence type="ECO:0000313" key="2">
    <source>
        <dbReference type="EMBL" id="SDY15795.1"/>
    </source>
</evidence>
<proteinExistence type="predicted"/>
<dbReference type="AlphaFoldDB" id="A0A1H3HKP6"/>
<dbReference type="Gene3D" id="2.40.10.220">
    <property type="entry name" value="predicted glycosyltransferase like domains"/>
    <property type="match status" value="1"/>
</dbReference>
<dbReference type="STRING" id="61595.SAMN05421644_1347"/>
<evidence type="ECO:0000259" key="1">
    <source>
        <dbReference type="Pfam" id="PF07238"/>
    </source>
</evidence>
<name>A0A1H3HKP6_ALLWA</name>
<dbReference type="OrthoDB" id="5758272at2"/>
<dbReference type="RefSeq" id="WP_091334431.1">
    <property type="nucleotide sequence ID" value="NZ_FNOW01000034.1"/>
</dbReference>
<dbReference type="Pfam" id="PF07238">
    <property type="entry name" value="PilZ"/>
    <property type="match status" value="1"/>
</dbReference>
<sequence>MDQPKSRPKSASERRTQARIDLRIPVEVMLPGREQPLVAHTLDLSWGGALLHVIDALPTDTESLVLHLPWRGGKTIRALSQVLRQQPLASGGFQVALRFISLSPRSQNRLERLLLMLQPQPSQPGDGQPTLFRELEVTVGDAEELRQILLEILNGYYQVTVFEGYQVNQSIRLSITGVSDLPTIRLRARVLSVEKSSVKGHDWAELYTLSLGFEHPGKTIRTFIDLVLKQLSDTASELSNYSSYLEGAPGWLKSVASATEMPPATPNPTVEIRSYLESEFSETIKLLAAAWGHVTDFEPVLNNLLFGEGCGLPDGWPTEAWEELKLLQHVHEQVYGATAQQR</sequence>
<keyword evidence="3" id="KW-1185">Reference proteome</keyword>
<dbReference type="Proteomes" id="UP000198672">
    <property type="component" value="Unassembled WGS sequence"/>
</dbReference>
<feature type="domain" description="PilZ" evidence="1">
    <location>
        <begin position="13"/>
        <end position="114"/>
    </location>
</feature>
<dbReference type="InterPro" id="IPR009875">
    <property type="entry name" value="PilZ_domain"/>
</dbReference>
<dbReference type="EMBL" id="FNOW01000034">
    <property type="protein sequence ID" value="SDY15795.1"/>
    <property type="molecule type" value="Genomic_DNA"/>
</dbReference>
<gene>
    <name evidence="2" type="ORF">SAMN05421644_1347</name>
</gene>
<dbReference type="GO" id="GO:0035438">
    <property type="term" value="F:cyclic-di-GMP binding"/>
    <property type="evidence" value="ECO:0007669"/>
    <property type="project" value="InterPro"/>
</dbReference>
<organism evidence="2 3">
    <name type="scientific">Allochromatium warmingii</name>
    <name type="common">Chromatium warmingii</name>
    <dbReference type="NCBI Taxonomy" id="61595"/>
    <lineage>
        <taxon>Bacteria</taxon>
        <taxon>Pseudomonadati</taxon>
        <taxon>Pseudomonadota</taxon>
        <taxon>Gammaproteobacteria</taxon>
        <taxon>Chromatiales</taxon>
        <taxon>Chromatiaceae</taxon>
        <taxon>Allochromatium</taxon>
    </lineage>
</organism>
<accession>A0A1H3HKP6</accession>
<dbReference type="SUPFAM" id="SSF141371">
    <property type="entry name" value="PilZ domain-like"/>
    <property type="match status" value="1"/>
</dbReference>
<protein>
    <submittedName>
        <fullName evidence="2">PilZ domain-containing protein</fullName>
    </submittedName>
</protein>